<comment type="caution">
    <text evidence="8">The sequence shown here is derived from an EMBL/GenBank/DDBJ whole genome shotgun (WGS) entry which is preliminary data.</text>
</comment>
<dbReference type="InterPro" id="IPR027417">
    <property type="entry name" value="P-loop_NTPase"/>
</dbReference>
<name>A0A9P6J5J9_MORAP</name>
<dbReference type="SUPFAM" id="SSF48334">
    <property type="entry name" value="DNA repair protein MutS, domain III"/>
    <property type="match status" value="1"/>
</dbReference>
<dbReference type="Proteomes" id="UP000738359">
    <property type="component" value="Unassembled WGS sequence"/>
</dbReference>
<dbReference type="GO" id="GO:0006298">
    <property type="term" value="P:mismatch repair"/>
    <property type="evidence" value="ECO:0007669"/>
    <property type="project" value="InterPro"/>
</dbReference>
<feature type="region of interest" description="Disordered" evidence="5">
    <location>
        <begin position="802"/>
        <end position="832"/>
    </location>
</feature>
<feature type="region of interest" description="Disordered" evidence="5">
    <location>
        <begin position="728"/>
        <end position="750"/>
    </location>
</feature>
<feature type="domain" description="DNA mismatch repair proteins mutS family" evidence="7">
    <location>
        <begin position="491"/>
        <end position="685"/>
    </location>
</feature>
<dbReference type="SMART" id="SM00534">
    <property type="entry name" value="MUTSac"/>
    <property type="match status" value="1"/>
</dbReference>
<organism evidence="8 9">
    <name type="scientific">Mortierella alpina</name>
    <name type="common">Oleaginous fungus</name>
    <name type="synonym">Mortierella renispora</name>
    <dbReference type="NCBI Taxonomy" id="64518"/>
    <lineage>
        <taxon>Eukaryota</taxon>
        <taxon>Fungi</taxon>
        <taxon>Fungi incertae sedis</taxon>
        <taxon>Mucoromycota</taxon>
        <taxon>Mortierellomycotina</taxon>
        <taxon>Mortierellomycetes</taxon>
        <taxon>Mortierellales</taxon>
        <taxon>Mortierellaceae</taxon>
        <taxon>Mortierella</taxon>
    </lineage>
</organism>
<dbReference type="OrthoDB" id="29596at2759"/>
<dbReference type="Gene3D" id="1.10.1420.10">
    <property type="match status" value="1"/>
</dbReference>
<evidence type="ECO:0000256" key="4">
    <source>
        <dbReference type="ARBA" id="ARBA00023125"/>
    </source>
</evidence>
<accession>A0A9P6J5J9</accession>
<protein>
    <submittedName>
        <fullName evidence="8">MutS protein msh5</fullName>
    </submittedName>
</protein>
<dbReference type="GO" id="GO:0051026">
    <property type="term" value="P:chiasma assembly"/>
    <property type="evidence" value="ECO:0007669"/>
    <property type="project" value="TreeGrafter"/>
</dbReference>
<evidence type="ECO:0000259" key="7">
    <source>
        <dbReference type="SMART" id="SM00534"/>
    </source>
</evidence>
<keyword evidence="3" id="KW-0067">ATP-binding</keyword>
<feature type="domain" description="DNA mismatch repair protein MutS core" evidence="6">
    <location>
        <begin position="160"/>
        <end position="474"/>
    </location>
</feature>
<evidence type="ECO:0000256" key="2">
    <source>
        <dbReference type="ARBA" id="ARBA00022741"/>
    </source>
</evidence>
<proteinExistence type="inferred from homology"/>
<dbReference type="InterPro" id="IPR007696">
    <property type="entry name" value="DNA_mismatch_repair_MutS_core"/>
</dbReference>
<dbReference type="GO" id="GO:0005524">
    <property type="term" value="F:ATP binding"/>
    <property type="evidence" value="ECO:0007669"/>
    <property type="project" value="UniProtKB-KW"/>
</dbReference>
<gene>
    <name evidence="8" type="primary">MSH5</name>
    <name evidence="8" type="ORF">BGZ70_007602</name>
</gene>
<keyword evidence="2" id="KW-0547">Nucleotide-binding</keyword>
<dbReference type="InterPro" id="IPR000432">
    <property type="entry name" value="DNA_mismatch_repair_MutS_C"/>
</dbReference>
<feature type="region of interest" description="Disordered" evidence="5">
    <location>
        <begin position="863"/>
        <end position="910"/>
    </location>
</feature>
<feature type="compositionally biased region" description="Basic and acidic residues" evidence="5">
    <location>
        <begin position="802"/>
        <end position="817"/>
    </location>
</feature>
<dbReference type="EMBL" id="JAAAHY010000492">
    <property type="protein sequence ID" value="KAF9963164.1"/>
    <property type="molecule type" value="Genomic_DNA"/>
</dbReference>
<evidence type="ECO:0000256" key="1">
    <source>
        <dbReference type="ARBA" id="ARBA00006271"/>
    </source>
</evidence>
<sequence>MRGRTLGCAYYDGHLAKLYVMQDVVECSSLEIIELIKVQVRPTLILSSSRLDDVVMDALRFSETGEETKVEVLSGNDFSYSTAKSKLISVSTHMANSRGNSTTSRSLDCTSAQWHSSEMHDSSQRDAQIYLSNLIDIRSTESIFEDETHPSMHTSIRGRKEGLSLYGILDQTKTPQGRYLLKQWLLRPSVDLAVLHARHQTVECFTRTENQTTIGQLIDSLSHIKNIPRVLQALPRKATIAEWQAILQFVYYCLKIYHVSREIFVGEAPIISHILQYFDVKGLMDIGANINDVVDFDESVIEGRCVVKHNVDEELDHMRQTYHGLDSFLSEIAKEISLTIPSDFASVINVIYFPQLGYLITVPRNPNWKNEQDFCLAGLSYQFCTDNTVYYKNNSMRELDEHIGDIHGLIIVRLTLCTDYKSASWNTDTFLSLAVISAQRWMSMGQVARLRNYRRPKMTEQNILRIVNGRTEATTNGGQSQSRRHEDKVENDIVILSGANSSGKSVYLKQVALITFMAHIGSFVPAESAVVGLTDKILTRLQTRETVSSIQSAFMTDLQQVTLALRMATRRSLIALDEFGKGTTTTDGAGLFCGLIEHFANIPSEDRPKVLATTHFHELFENKLLDLTLPISLYTMEVYQERNGLEATFLFRVIRGKTPASLGPACAAMAGMPPEIVQRGIELSNLFRRYEVVIPRLTRQERKVHTLYEKLIRGLIRLDLDRVDIESDQQHPMNGPRSSQMEDSVCQGAPGAAAGEKRLQPAVSSCSSAFSELFEWFAEDAKRMEVELGYDLDENAVTDKKTRPADYRGPEAARELESMEGNASLTSRATRREKQQRKRLAFSVIEELFECALDVDFVERYGDEVDSEEGEAQVKEGPEDPDEEGKISVDMSGYEDLQELEVIDLTNDAT</sequence>
<dbReference type="GO" id="GO:0140664">
    <property type="term" value="F:ATP-dependent DNA damage sensor activity"/>
    <property type="evidence" value="ECO:0007669"/>
    <property type="project" value="InterPro"/>
</dbReference>
<evidence type="ECO:0000313" key="8">
    <source>
        <dbReference type="EMBL" id="KAF9963164.1"/>
    </source>
</evidence>
<evidence type="ECO:0000256" key="3">
    <source>
        <dbReference type="ARBA" id="ARBA00022840"/>
    </source>
</evidence>
<dbReference type="SUPFAM" id="SSF52540">
    <property type="entry name" value="P-loop containing nucleoside triphosphate hydrolases"/>
    <property type="match status" value="1"/>
</dbReference>
<evidence type="ECO:0000259" key="6">
    <source>
        <dbReference type="SMART" id="SM00533"/>
    </source>
</evidence>
<evidence type="ECO:0000313" key="9">
    <source>
        <dbReference type="Proteomes" id="UP000738359"/>
    </source>
</evidence>
<dbReference type="InterPro" id="IPR045076">
    <property type="entry name" value="MutS"/>
</dbReference>
<dbReference type="PANTHER" id="PTHR11361:SF20">
    <property type="entry name" value="MUTS PROTEIN HOMOLOG 5"/>
    <property type="match status" value="1"/>
</dbReference>
<dbReference type="AlphaFoldDB" id="A0A9P6J5J9"/>
<feature type="compositionally biased region" description="Polar residues" evidence="5">
    <location>
        <begin position="730"/>
        <end position="742"/>
    </location>
</feature>
<dbReference type="PANTHER" id="PTHR11361">
    <property type="entry name" value="DNA MISMATCH REPAIR PROTEIN MUTS FAMILY MEMBER"/>
    <property type="match status" value="1"/>
</dbReference>
<reference evidence="8" key="1">
    <citation type="journal article" date="2020" name="Fungal Divers.">
        <title>Resolving the Mortierellaceae phylogeny through synthesis of multi-gene phylogenetics and phylogenomics.</title>
        <authorList>
            <person name="Vandepol N."/>
            <person name="Liber J."/>
            <person name="Desiro A."/>
            <person name="Na H."/>
            <person name="Kennedy M."/>
            <person name="Barry K."/>
            <person name="Grigoriev I.V."/>
            <person name="Miller A.N."/>
            <person name="O'Donnell K."/>
            <person name="Stajich J.E."/>
            <person name="Bonito G."/>
        </authorList>
    </citation>
    <scope>NUCLEOTIDE SEQUENCE</scope>
    <source>
        <strain evidence="8">CK1249</strain>
    </source>
</reference>
<comment type="similarity">
    <text evidence="1">Belongs to the DNA mismatch repair MutS family.</text>
</comment>
<dbReference type="Pfam" id="PF05192">
    <property type="entry name" value="MutS_III"/>
    <property type="match status" value="1"/>
</dbReference>
<dbReference type="GO" id="GO:0030983">
    <property type="term" value="F:mismatched DNA binding"/>
    <property type="evidence" value="ECO:0007669"/>
    <property type="project" value="InterPro"/>
</dbReference>
<dbReference type="Gene3D" id="3.40.50.300">
    <property type="entry name" value="P-loop containing nucleotide triphosphate hydrolases"/>
    <property type="match status" value="1"/>
</dbReference>
<dbReference type="Pfam" id="PF00488">
    <property type="entry name" value="MutS_V"/>
    <property type="match status" value="1"/>
</dbReference>
<keyword evidence="4" id="KW-0238">DNA-binding</keyword>
<dbReference type="SMART" id="SM00533">
    <property type="entry name" value="MUTSd"/>
    <property type="match status" value="1"/>
</dbReference>
<dbReference type="InterPro" id="IPR036187">
    <property type="entry name" value="DNA_mismatch_repair_MutS_sf"/>
</dbReference>
<keyword evidence="9" id="KW-1185">Reference proteome</keyword>
<evidence type="ECO:0000256" key="5">
    <source>
        <dbReference type="SAM" id="MobiDB-lite"/>
    </source>
</evidence>
<dbReference type="GO" id="GO:0005634">
    <property type="term" value="C:nucleus"/>
    <property type="evidence" value="ECO:0007669"/>
    <property type="project" value="TreeGrafter"/>
</dbReference>